<keyword evidence="5" id="KW-1185">Reference proteome</keyword>
<organism evidence="4 5">
    <name type="scientific">Bordetella genomosp. 8</name>
    <dbReference type="NCBI Taxonomy" id="1416806"/>
    <lineage>
        <taxon>Bacteria</taxon>
        <taxon>Pseudomonadati</taxon>
        <taxon>Pseudomonadota</taxon>
        <taxon>Betaproteobacteria</taxon>
        <taxon>Burkholderiales</taxon>
        <taxon>Alcaligenaceae</taxon>
        <taxon>Bordetella</taxon>
    </lineage>
</organism>
<evidence type="ECO:0000256" key="2">
    <source>
        <dbReference type="ARBA" id="ARBA00023315"/>
    </source>
</evidence>
<dbReference type="InterPro" id="IPR050680">
    <property type="entry name" value="YpeA/RimI_acetyltransf"/>
</dbReference>
<evidence type="ECO:0000259" key="3">
    <source>
        <dbReference type="PROSITE" id="PS51186"/>
    </source>
</evidence>
<proteinExistence type="predicted"/>
<keyword evidence="1" id="KW-0808">Transferase</keyword>
<keyword evidence="2" id="KW-0012">Acyltransferase</keyword>
<dbReference type="PANTHER" id="PTHR43420:SF44">
    <property type="entry name" value="ACETYLTRANSFERASE YPEA"/>
    <property type="match status" value="1"/>
</dbReference>
<dbReference type="CDD" id="cd04301">
    <property type="entry name" value="NAT_SF"/>
    <property type="match status" value="1"/>
</dbReference>
<dbReference type="GO" id="GO:0016747">
    <property type="term" value="F:acyltransferase activity, transferring groups other than amino-acyl groups"/>
    <property type="evidence" value="ECO:0007669"/>
    <property type="project" value="InterPro"/>
</dbReference>
<dbReference type="STRING" id="1416806.CAL12_27835"/>
<dbReference type="Pfam" id="PF00583">
    <property type="entry name" value="Acetyltransf_1"/>
    <property type="match status" value="1"/>
</dbReference>
<evidence type="ECO:0000313" key="4">
    <source>
        <dbReference type="EMBL" id="ARP84250.1"/>
    </source>
</evidence>
<dbReference type="PROSITE" id="PS51186">
    <property type="entry name" value="GNAT"/>
    <property type="match status" value="1"/>
</dbReference>
<dbReference type="AlphaFoldDB" id="A0A1W6YT29"/>
<protein>
    <recommendedName>
        <fullName evidence="3">N-acetyltransferase domain-containing protein</fullName>
    </recommendedName>
</protein>
<gene>
    <name evidence="4" type="ORF">CAL12_27835</name>
</gene>
<evidence type="ECO:0000313" key="5">
    <source>
        <dbReference type="Proteomes" id="UP000194151"/>
    </source>
</evidence>
<dbReference type="EMBL" id="CP021108">
    <property type="protein sequence ID" value="ARP84250.1"/>
    <property type="molecule type" value="Genomic_DNA"/>
</dbReference>
<dbReference type="KEGG" id="bgv:CAL12_27835"/>
<reference evidence="4 5" key="1">
    <citation type="submission" date="2017-05" db="EMBL/GenBank/DDBJ databases">
        <title>Complete and WGS of Bordetella genogroups.</title>
        <authorList>
            <person name="Spilker T."/>
            <person name="LiPuma J."/>
        </authorList>
    </citation>
    <scope>NUCLEOTIDE SEQUENCE [LARGE SCALE GENOMIC DNA]</scope>
    <source>
        <strain evidence="4 5">AU19157</strain>
    </source>
</reference>
<dbReference type="SUPFAM" id="SSF55729">
    <property type="entry name" value="Acyl-CoA N-acyltransferases (Nat)"/>
    <property type="match status" value="1"/>
</dbReference>
<accession>A0A1W6YT29</accession>
<dbReference type="InterPro" id="IPR016181">
    <property type="entry name" value="Acyl_CoA_acyltransferase"/>
</dbReference>
<feature type="domain" description="N-acetyltransferase" evidence="3">
    <location>
        <begin position="135"/>
        <end position="269"/>
    </location>
</feature>
<dbReference type="Proteomes" id="UP000194151">
    <property type="component" value="Chromosome"/>
</dbReference>
<sequence>MDAVCAVAAIPSTDPVDTIDALALRIEEAALNATVVREQMLYDGWLVRWAPSVAKRARSINVIATPHRDLEEKLAYCRELYGRARQPLIFRLTSASPDRGLDEQLAARGWHRYAENAVMVASMRGTPDPAMRGTLRYEQADADGFATIAGMLRRSGAEHVTEHRRRLSTVAVPCVRLVARDDEGRTVATGMAVIDGELAGIFDVVVDEESRRRGYARQIMHRLFDVARDAGAARAYLQVEQGNAAARRLYASLGFSDRYTYWYRTHQHE</sequence>
<dbReference type="InterPro" id="IPR000182">
    <property type="entry name" value="GNAT_dom"/>
</dbReference>
<evidence type="ECO:0000256" key="1">
    <source>
        <dbReference type="ARBA" id="ARBA00022679"/>
    </source>
</evidence>
<name>A0A1W6YT29_9BORD</name>
<dbReference type="PANTHER" id="PTHR43420">
    <property type="entry name" value="ACETYLTRANSFERASE"/>
    <property type="match status" value="1"/>
</dbReference>
<dbReference type="Gene3D" id="3.40.630.30">
    <property type="match status" value="1"/>
</dbReference>